<evidence type="ECO:0000256" key="2">
    <source>
        <dbReference type="ARBA" id="ARBA00012438"/>
    </source>
</evidence>
<dbReference type="NCBIfam" id="TIGR00229">
    <property type="entry name" value="sensory_box"/>
    <property type="match status" value="2"/>
</dbReference>
<feature type="domain" description="Response regulatory" evidence="9">
    <location>
        <begin position="5"/>
        <end position="120"/>
    </location>
</feature>
<evidence type="ECO:0000259" key="9">
    <source>
        <dbReference type="PROSITE" id="PS50110"/>
    </source>
</evidence>
<dbReference type="Gene3D" id="3.40.50.2300">
    <property type="match status" value="1"/>
</dbReference>
<dbReference type="SUPFAM" id="SSF55874">
    <property type="entry name" value="ATPase domain of HSP90 chaperone/DNA topoisomerase II/histidine kinase"/>
    <property type="match status" value="1"/>
</dbReference>
<keyword evidence="4" id="KW-0808">Transferase</keyword>
<comment type="caution">
    <text evidence="7">Lacks conserved residue(s) required for the propagation of feature annotation.</text>
</comment>
<dbReference type="Proteomes" id="UP000296822">
    <property type="component" value="Chromosome"/>
</dbReference>
<dbReference type="InterPro" id="IPR003018">
    <property type="entry name" value="GAF"/>
</dbReference>
<dbReference type="PRINTS" id="PR00344">
    <property type="entry name" value="BCTRLSENSOR"/>
</dbReference>
<dbReference type="SUPFAM" id="SSF55781">
    <property type="entry name" value="GAF domain-like"/>
    <property type="match status" value="1"/>
</dbReference>
<feature type="domain" description="PAC" evidence="11">
    <location>
        <begin position="319"/>
        <end position="373"/>
    </location>
</feature>
<dbReference type="PANTHER" id="PTHR43711">
    <property type="entry name" value="TWO-COMPONENT HISTIDINE KINASE"/>
    <property type="match status" value="1"/>
</dbReference>
<dbReference type="CDD" id="cd00130">
    <property type="entry name" value="PAS"/>
    <property type="match status" value="2"/>
</dbReference>
<evidence type="ECO:0000313" key="13">
    <source>
        <dbReference type="Proteomes" id="UP000296822"/>
    </source>
</evidence>
<evidence type="ECO:0000256" key="7">
    <source>
        <dbReference type="PROSITE-ProRule" id="PRU00169"/>
    </source>
</evidence>
<dbReference type="PROSITE" id="PS50109">
    <property type="entry name" value="HIS_KIN"/>
    <property type="match status" value="1"/>
</dbReference>
<feature type="domain" description="PAS" evidence="10">
    <location>
        <begin position="248"/>
        <end position="292"/>
    </location>
</feature>
<dbReference type="InterPro" id="IPR003594">
    <property type="entry name" value="HATPase_dom"/>
</dbReference>
<dbReference type="SUPFAM" id="SSF47384">
    <property type="entry name" value="Homodimeric domain of signal transducing histidine kinase"/>
    <property type="match status" value="1"/>
</dbReference>
<dbReference type="InterPro" id="IPR035965">
    <property type="entry name" value="PAS-like_dom_sf"/>
</dbReference>
<dbReference type="PROSITE" id="PS50110">
    <property type="entry name" value="RESPONSE_REGULATORY"/>
    <property type="match status" value="1"/>
</dbReference>
<dbReference type="Gene3D" id="3.30.565.10">
    <property type="entry name" value="Histidine kinase-like ATPase, C-terminal domain"/>
    <property type="match status" value="1"/>
</dbReference>
<dbReference type="EC" id="2.7.13.3" evidence="2"/>
<dbReference type="InterPro" id="IPR003661">
    <property type="entry name" value="HisK_dim/P_dom"/>
</dbReference>
<feature type="domain" description="PAC" evidence="11">
    <location>
        <begin position="201"/>
        <end position="251"/>
    </location>
</feature>
<dbReference type="Gene3D" id="3.30.450.40">
    <property type="match status" value="1"/>
</dbReference>
<dbReference type="SMART" id="SM00086">
    <property type="entry name" value="PAC"/>
    <property type="match status" value="2"/>
</dbReference>
<dbReference type="Pfam" id="PF13426">
    <property type="entry name" value="PAS_9"/>
    <property type="match status" value="2"/>
</dbReference>
<dbReference type="PANTHER" id="PTHR43711:SF1">
    <property type="entry name" value="HISTIDINE KINASE 1"/>
    <property type="match status" value="1"/>
</dbReference>
<proteinExistence type="predicted"/>
<reference evidence="12 13" key="1">
    <citation type="journal article" date="2019" name="Nat. Commun.">
        <title>A new type of DNA phosphorothioation-based antiviral system in archaea.</title>
        <authorList>
            <person name="Xiong L."/>
            <person name="Liu S."/>
            <person name="Chen S."/>
            <person name="Xiao Y."/>
            <person name="Zhu B."/>
            <person name="Gao Y."/>
            <person name="Zhang Y."/>
            <person name="Chen B."/>
            <person name="Luo J."/>
            <person name="Deng Z."/>
            <person name="Chen X."/>
            <person name="Wang L."/>
            <person name="Chen S."/>
        </authorList>
    </citation>
    <scope>NUCLEOTIDE SEQUENCE [LARGE SCALE GENOMIC DNA]</scope>
    <source>
        <strain evidence="12 13">JCM 10635</strain>
    </source>
</reference>
<keyword evidence="3" id="KW-0597">Phosphoprotein</keyword>
<sequence>MTGQICCLVSEPSVQRALVESLTERLTDRSITAVSSPAQLCSRLEAAPIDGVVVGHDESDLDAVAVLERLRDRYPAVPVVVFPRDGSEALASAVLGAGGTDYVRRVDGYETLAARLERAVGGTATHAAPDCCAVLDSLDDAVIIYEPSDCAVVDVNERVCDLVGCRPQAACRCSLDTLRTGGVDDETVQSIVDRTLEDGTQQVEWQCQTADGEQFWAEITFKRVPRDGSPLVIALCNDISARKRRLHRLRSFQNAVDQAGHSIYITAPDGTIQYVNPAFEETTGYSADEAIGATPRLLRSGVHEQAFYQDLWRTILAGDVWDDQIVNRRKNGTEYTANQTIAPITDEDGDIVNFVAVNADISDQKRREAQLRQLHYAVREWIEATTREDVATRTISHLEELLEHELTAIFLYDPASAQLRPAAVSAAADELFETHPRFDEDEGIAWHVFETGSEAIYDDVRRAADAYNPETPIRSEIVLPLGDHGVLFVASQTVAAFDETDHTVLRIVASSLEATFDRICREQTLEQQRDRFEKFAHVVSHDLRNPLTVAMGELERARETTNDEAFDHVVQAHERIANIIDDLLLLAREGRAIDDRQPVSLADVASNAWDTVDAAGVSLELACDRRVLADPGRLQQLFENLFRNSVEHGLIRPDSHTRQDAVECDSTHSRPPADDTALTIRVGFMDDGFYVADTGVGIPDAERERILETGYTTADDGTGLGLSIVQTIVDSHGWSLEITDSETGGARFEIHSDVVD</sequence>
<evidence type="ECO:0000259" key="8">
    <source>
        <dbReference type="PROSITE" id="PS50109"/>
    </source>
</evidence>
<evidence type="ECO:0000259" key="11">
    <source>
        <dbReference type="PROSITE" id="PS50113"/>
    </source>
</evidence>
<evidence type="ECO:0000256" key="6">
    <source>
        <dbReference type="ARBA" id="ARBA00023012"/>
    </source>
</evidence>
<comment type="catalytic activity">
    <reaction evidence="1">
        <text>ATP + protein L-histidine = ADP + protein N-phospho-L-histidine.</text>
        <dbReference type="EC" id="2.7.13.3"/>
    </reaction>
</comment>
<dbReference type="InterPro" id="IPR004358">
    <property type="entry name" value="Sig_transdc_His_kin-like_C"/>
</dbReference>
<dbReference type="InterPro" id="IPR011006">
    <property type="entry name" value="CheY-like_superfamily"/>
</dbReference>
<protein>
    <recommendedName>
        <fullName evidence="2">histidine kinase</fullName>
        <ecNumber evidence="2">2.7.13.3</ecNumber>
    </recommendedName>
</protein>
<dbReference type="Pfam" id="PF00512">
    <property type="entry name" value="HisKA"/>
    <property type="match status" value="1"/>
</dbReference>
<dbReference type="InterPro" id="IPR036097">
    <property type="entry name" value="HisK_dim/P_sf"/>
</dbReference>
<dbReference type="PROSITE" id="PS50112">
    <property type="entry name" value="PAS"/>
    <property type="match status" value="1"/>
</dbReference>
<dbReference type="EMBL" id="CP031305">
    <property type="protein sequence ID" value="QCC54651.1"/>
    <property type="molecule type" value="Genomic_DNA"/>
</dbReference>
<evidence type="ECO:0000313" key="12">
    <source>
        <dbReference type="EMBL" id="QCC54651.1"/>
    </source>
</evidence>
<gene>
    <name evidence="12" type="ORF">DV706_09325</name>
</gene>
<dbReference type="RefSeq" id="WP_006064901.1">
    <property type="nucleotide sequence ID" value="NZ_CP031305.1"/>
</dbReference>
<dbReference type="SUPFAM" id="SSF52172">
    <property type="entry name" value="CheY-like"/>
    <property type="match status" value="1"/>
</dbReference>
<feature type="domain" description="Histidine kinase" evidence="8">
    <location>
        <begin position="538"/>
        <end position="756"/>
    </location>
</feature>
<dbReference type="AlphaFoldDB" id="A0A4D6HM34"/>
<dbReference type="InterPro" id="IPR029016">
    <property type="entry name" value="GAF-like_dom_sf"/>
</dbReference>
<dbReference type="KEGG" id="nbg:DV706_09325"/>
<dbReference type="Pfam" id="PF13185">
    <property type="entry name" value="GAF_2"/>
    <property type="match status" value="1"/>
</dbReference>
<dbReference type="CDD" id="cd00082">
    <property type="entry name" value="HisKA"/>
    <property type="match status" value="1"/>
</dbReference>
<dbReference type="InterPro" id="IPR001610">
    <property type="entry name" value="PAC"/>
</dbReference>
<dbReference type="InterPro" id="IPR050736">
    <property type="entry name" value="Sensor_HK_Regulatory"/>
</dbReference>
<name>A0A4D6HM34_9EURY</name>
<evidence type="ECO:0000256" key="5">
    <source>
        <dbReference type="ARBA" id="ARBA00022777"/>
    </source>
</evidence>
<dbReference type="SMART" id="SM00091">
    <property type="entry name" value="PAS"/>
    <property type="match status" value="3"/>
</dbReference>
<dbReference type="InterPro" id="IPR005467">
    <property type="entry name" value="His_kinase_dom"/>
</dbReference>
<accession>A0A4D6HM34</accession>
<dbReference type="PROSITE" id="PS50113">
    <property type="entry name" value="PAC"/>
    <property type="match status" value="2"/>
</dbReference>
<evidence type="ECO:0000256" key="3">
    <source>
        <dbReference type="ARBA" id="ARBA00022553"/>
    </source>
</evidence>
<dbReference type="SUPFAM" id="SSF55785">
    <property type="entry name" value="PYP-like sensor domain (PAS domain)"/>
    <property type="match status" value="2"/>
</dbReference>
<dbReference type="Gene3D" id="3.30.450.20">
    <property type="entry name" value="PAS domain"/>
    <property type="match status" value="2"/>
</dbReference>
<dbReference type="SMART" id="SM00388">
    <property type="entry name" value="HisKA"/>
    <property type="match status" value="1"/>
</dbReference>
<evidence type="ECO:0000256" key="4">
    <source>
        <dbReference type="ARBA" id="ARBA00022679"/>
    </source>
</evidence>
<dbReference type="Pfam" id="PF02518">
    <property type="entry name" value="HATPase_c"/>
    <property type="match status" value="1"/>
</dbReference>
<dbReference type="GO" id="GO:0000155">
    <property type="term" value="F:phosphorelay sensor kinase activity"/>
    <property type="evidence" value="ECO:0007669"/>
    <property type="project" value="InterPro"/>
</dbReference>
<keyword evidence="6" id="KW-0902">Two-component regulatory system</keyword>
<evidence type="ECO:0000259" key="10">
    <source>
        <dbReference type="PROSITE" id="PS50112"/>
    </source>
</evidence>
<evidence type="ECO:0000256" key="1">
    <source>
        <dbReference type="ARBA" id="ARBA00000085"/>
    </source>
</evidence>
<dbReference type="InterPro" id="IPR036890">
    <property type="entry name" value="HATPase_C_sf"/>
</dbReference>
<dbReference type="InterPro" id="IPR001789">
    <property type="entry name" value="Sig_transdc_resp-reg_receiver"/>
</dbReference>
<organism evidence="12 13">
    <name type="scientific">Natronorubrum bangense</name>
    <dbReference type="NCBI Taxonomy" id="61858"/>
    <lineage>
        <taxon>Archaea</taxon>
        <taxon>Methanobacteriati</taxon>
        <taxon>Methanobacteriota</taxon>
        <taxon>Stenosarchaea group</taxon>
        <taxon>Halobacteria</taxon>
        <taxon>Halobacteriales</taxon>
        <taxon>Natrialbaceae</taxon>
        <taxon>Natronorubrum</taxon>
    </lineage>
</organism>
<dbReference type="SMART" id="SM00387">
    <property type="entry name" value="HATPase_c"/>
    <property type="match status" value="1"/>
</dbReference>
<dbReference type="InterPro" id="IPR000700">
    <property type="entry name" value="PAS-assoc_C"/>
</dbReference>
<dbReference type="InterPro" id="IPR000014">
    <property type="entry name" value="PAS"/>
</dbReference>
<keyword evidence="5" id="KW-0418">Kinase</keyword>
<dbReference type="GeneID" id="39851452"/>
<dbReference type="CDD" id="cd00156">
    <property type="entry name" value="REC"/>
    <property type="match status" value="1"/>
</dbReference>
<dbReference type="Gene3D" id="1.10.287.130">
    <property type="match status" value="1"/>
</dbReference>